<proteinExistence type="predicted"/>
<comment type="caution">
    <text evidence="2">The sequence shown here is derived from an EMBL/GenBank/DDBJ whole genome shotgun (WGS) entry which is preliminary data.</text>
</comment>
<dbReference type="EMBL" id="BBLT01000001">
    <property type="protein sequence ID" value="GAL83045.1"/>
    <property type="molecule type" value="Genomic_DNA"/>
</dbReference>
<accession>A0A098L8G3</accession>
<sequence length="50" mass="5501">MLRIHNIQLSIKIKYKINPNGAEGNPNPASLSKNKGLKNALIEDKTSKSL</sequence>
<dbReference type="AlphaFoldDB" id="A0A098L8G3"/>
<feature type="region of interest" description="Disordered" evidence="1">
    <location>
        <begin position="18"/>
        <end position="50"/>
    </location>
</feature>
<feature type="compositionally biased region" description="Basic and acidic residues" evidence="1">
    <location>
        <begin position="41"/>
        <end position="50"/>
    </location>
</feature>
<keyword evidence="3" id="KW-1185">Reference proteome</keyword>
<organism evidence="2 3">
    <name type="scientific">Sporocytophaga myxococcoides</name>
    <dbReference type="NCBI Taxonomy" id="153721"/>
    <lineage>
        <taxon>Bacteria</taxon>
        <taxon>Pseudomonadati</taxon>
        <taxon>Bacteroidota</taxon>
        <taxon>Cytophagia</taxon>
        <taxon>Cytophagales</taxon>
        <taxon>Cytophagaceae</taxon>
        <taxon>Sporocytophaga</taxon>
    </lineage>
</organism>
<evidence type="ECO:0000313" key="2">
    <source>
        <dbReference type="EMBL" id="GAL83045.1"/>
    </source>
</evidence>
<protein>
    <submittedName>
        <fullName evidence="2">Uncharacterized protein</fullName>
    </submittedName>
</protein>
<feature type="compositionally biased region" description="Low complexity" evidence="1">
    <location>
        <begin position="18"/>
        <end position="29"/>
    </location>
</feature>
<name>A0A098L8G3_9BACT</name>
<gene>
    <name evidence="2" type="ORF">MYP_271</name>
</gene>
<reference evidence="2 3" key="1">
    <citation type="submission" date="2014-09" db="EMBL/GenBank/DDBJ databases">
        <title>Sporocytophaga myxococcoides PG-01 genome sequencing.</title>
        <authorList>
            <person name="Liu L."/>
            <person name="Gao P.J."/>
            <person name="Chen G.J."/>
            <person name="Wang L.S."/>
        </authorList>
    </citation>
    <scope>NUCLEOTIDE SEQUENCE [LARGE SCALE GENOMIC DNA]</scope>
    <source>
        <strain evidence="2 3">PG-01</strain>
    </source>
</reference>
<evidence type="ECO:0000313" key="3">
    <source>
        <dbReference type="Proteomes" id="UP000030185"/>
    </source>
</evidence>
<dbReference type="Proteomes" id="UP000030185">
    <property type="component" value="Unassembled WGS sequence"/>
</dbReference>
<evidence type="ECO:0000256" key="1">
    <source>
        <dbReference type="SAM" id="MobiDB-lite"/>
    </source>
</evidence>